<comment type="cofactor">
    <cofactor evidence="1">
        <name>FMN</name>
        <dbReference type="ChEBI" id="CHEBI:58210"/>
    </cofactor>
</comment>
<proteinExistence type="inferred from homology"/>
<evidence type="ECO:0000256" key="8">
    <source>
        <dbReference type="SAM" id="MobiDB-lite"/>
    </source>
</evidence>
<dbReference type="eggNOG" id="COG1304">
    <property type="taxonomic scope" value="Bacteria"/>
</dbReference>
<keyword evidence="3 7" id="KW-0288">FMN</keyword>
<dbReference type="STRING" id="1229205.BUPH_04485"/>
<dbReference type="CDD" id="cd02809">
    <property type="entry name" value="alpha_hydroxyacid_oxid_FMN"/>
    <property type="match status" value="1"/>
</dbReference>
<feature type="binding site" evidence="7">
    <location>
        <position position="153"/>
    </location>
    <ligand>
        <name>FMN</name>
        <dbReference type="ChEBI" id="CHEBI:58210"/>
    </ligand>
</feature>
<evidence type="ECO:0000256" key="7">
    <source>
        <dbReference type="PIRSR" id="PIRSR000138-2"/>
    </source>
</evidence>
<feature type="binding site" evidence="7">
    <location>
        <position position="322"/>
    </location>
    <ligand>
        <name>glyoxylate</name>
        <dbReference type="ChEBI" id="CHEBI:36655"/>
    </ligand>
</feature>
<feature type="region of interest" description="Disordered" evidence="8">
    <location>
        <begin position="1"/>
        <end position="35"/>
    </location>
</feature>
<dbReference type="InterPro" id="IPR008259">
    <property type="entry name" value="FMN_hydac_DH_AS"/>
</dbReference>
<dbReference type="PANTHER" id="PTHR10578">
    <property type="entry name" value="S -2-HYDROXY-ACID OXIDASE-RELATED"/>
    <property type="match status" value="1"/>
</dbReference>
<feature type="binding site" evidence="7">
    <location>
        <position position="211"/>
    </location>
    <ligand>
        <name>glyoxylate</name>
        <dbReference type="ChEBI" id="CHEBI:36655"/>
    </ligand>
</feature>
<evidence type="ECO:0000256" key="2">
    <source>
        <dbReference type="ARBA" id="ARBA00022630"/>
    </source>
</evidence>
<accession>K0DFI8</accession>
<name>K0DFI8_9BURK</name>
<feature type="binding site" evidence="7">
    <location>
        <position position="298"/>
    </location>
    <ligand>
        <name>FMN</name>
        <dbReference type="ChEBI" id="CHEBI:58210"/>
    </ligand>
</feature>
<feature type="binding site" evidence="7">
    <location>
        <begin position="124"/>
        <end position="126"/>
    </location>
    <ligand>
        <name>FMN</name>
        <dbReference type="ChEBI" id="CHEBI:58210"/>
    </ligand>
</feature>
<sequence length="439" mass="47637">MPCSHACAGRQDRRRAGQRVPSVRHHETGRTHLSPPVRVGRHGMNRLERALSISDLREIARKSLPGFIFEFIDGGAEDEITLARNRSAFEQTTLVPRVLNNVENPDLHTTLIRLPSAAPLLISPMGSCALACRGADVAIARAAAKRGIPYVLSSMATTSMEEVRRSVDGRLWFQLYTLKDRAFTRSLVERAKAANFEALVVTVDLPIGGKRERDVRNGVRIPMRLGIPQAYQLLTHPRWALQVAARGTPQFENLRGLGASDDAGLTIAAKVGQMLDSRFDWEDLARLRDLWDGPIVVKGVQHPRDAIRLSQVGVDAIWVSNHGGRQLDGAESSFESLRAIAAAVGSGTELIIDSGIRRGVDLVKSVAVGARAVAIGRPALFGAAAGGHDGALRAIDILLDEARRAMMLCGVKTIDSISMSGLITRADAVRPSRLPEPLR</sequence>
<dbReference type="Pfam" id="PF01070">
    <property type="entry name" value="FMN_dh"/>
    <property type="match status" value="1"/>
</dbReference>
<evidence type="ECO:0000256" key="5">
    <source>
        <dbReference type="ARBA" id="ARBA00024042"/>
    </source>
</evidence>
<organism evidence="10 11">
    <name type="scientific">Paraburkholderia phenoliruptrix BR3459a</name>
    <dbReference type="NCBI Taxonomy" id="1229205"/>
    <lineage>
        <taxon>Bacteria</taxon>
        <taxon>Pseudomonadati</taxon>
        <taxon>Pseudomonadota</taxon>
        <taxon>Betaproteobacteria</taxon>
        <taxon>Burkholderiales</taxon>
        <taxon>Burkholderiaceae</taxon>
        <taxon>Paraburkholderia</taxon>
    </lineage>
</organism>
<dbReference type="InterPro" id="IPR013785">
    <property type="entry name" value="Aldolase_TIM"/>
</dbReference>
<keyword evidence="4" id="KW-0560">Oxidoreductase</keyword>
<dbReference type="PROSITE" id="PS00557">
    <property type="entry name" value="FMN_HYDROXY_ACID_DH_1"/>
    <property type="match status" value="1"/>
</dbReference>
<comment type="similarity">
    <text evidence="5">Belongs to the FMN-dependent alpha-hydroxy acid dehydrogenase family.</text>
</comment>
<gene>
    <name evidence="10" type="ORF">BUPH_04485</name>
</gene>
<evidence type="ECO:0000256" key="1">
    <source>
        <dbReference type="ARBA" id="ARBA00001917"/>
    </source>
</evidence>
<dbReference type="GO" id="GO:0010181">
    <property type="term" value="F:FMN binding"/>
    <property type="evidence" value="ECO:0007669"/>
    <property type="project" value="InterPro"/>
</dbReference>
<dbReference type="InterPro" id="IPR000262">
    <property type="entry name" value="FMN-dep_DH"/>
</dbReference>
<dbReference type="InterPro" id="IPR037396">
    <property type="entry name" value="FMN_HAD"/>
</dbReference>
<feature type="binding site" evidence="7">
    <location>
        <position position="176"/>
    </location>
    <ligand>
        <name>glyoxylate</name>
        <dbReference type="ChEBI" id="CHEBI:36655"/>
    </ligand>
</feature>
<dbReference type="SUPFAM" id="SSF51395">
    <property type="entry name" value="FMN-linked oxidoreductases"/>
    <property type="match status" value="1"/>
</dbReference>
<dbReference type="PROSITE" id="PS51349">
    <property type="entry name" value="FMN_HYDROXY_ACID_DH_2"/>
    <property type="match status" value="1"/>
</dbReference>
<feature type="binding site" evidence="7">
    <location>
        <position position="174"/>
    </location>
    <ligand>
        <name>FMN</name>
        <dbReference type="ChEBI" id="CHEBI:58210"/>
    </ligand>
</feature>
<dbReference type="HOGENOM" id="CLU_020639_0_0_4"/>
<dbReference type="EMBL" id="CP003863">
    <property type="protein sequence ID" value="AFT84721.1"/>
    <property type="molecule type" value="Genomic_DNA"/>
</dbReference>
<reference evidence="10 11" key="1">
    <citation type="journal article" date="2012" name="J. Bacteriol.">
        <title>Complete Genome Sequence of Burkholderia phenoliruptrix BR3459a (CLA1), a Heat-Tolerant, Nitrogen-Fixing Symbiont of Mimosa flocculosa.</title>
        <authorList>
            <person name="de Oliveira Cunha C."/>
            <person name="Goda Zuleta L.F."/>
            <person name="Paula de Almeida L.G."/>
            <person name="Prioli Ciapina L."/>
            <person name="Lustrino Borges W."/>
            <person name="Pitard R.M."/>
            <person name="Baldani J.I."/>
            <person name="Straliotto R."/>
            <person name="de Faria S.M."/>
            <person name="Hungria M."/>
            <person name="Sousa Cavada B."/>
            <person name="Mercante F.M."/>
            <person name="Ribeiro de Vasconcelos A.T."/>
        </authorList>
    </citation>
    <scope>NUCLEOTIDE SEQUENCE [LARGE SCALE GENOMIC DNA]</scope>
    <source>
        <strain evidence="10 11">BR3459a</strain>
    </source>
</reference>
<evidence type="ECO:0000256" key="3">
    <source>
        <dbReference type="ARBA" id="ARBA00022643"/>
    </source>
</evidence>
<evidence type="ECO:0000256" key="6">
    <source>
        <dbReference type="PIRSR" id="PIRSR000138-1"/>
    </source>
</evidence>
<dbReference type="PIRSF" id="PIRSF000138">
    <property type="entry name" value="Al-hdrx_acd_dh"/>
    <property type="match status" value="1"/>
</dbReference>
<dbReference type="KEGG" id="bpx:BUPH_04485"/>
<dbReference type="PATRIC" id="fig|1229205.11.peg.639"/>
<feature type="binding site" evidence="7">
    <location>
        <position position="202"/>
    </location>
    <ligand>
        <name>FMN</name>
        <dbReference type="ChEBI" id="CHEBI:58210"/>
    </ligand>
</feature>
<feature type="active site" description="Proton acceptor" evidence="6">
    <location>
        <position position="322"/>
    </location>
</feature>
<evidence type="ECO:0000313" key="10">
    <source>
        <dbReference type="EMBL" id="AFT84721.1"/>
    </source>
</evidence>
<dbReference type="Gene3D" id="3.20.20.70">
    <property type="entry name" value="Aldolase class I"/>
    <property type="match status" value="1"/>
</dbReference>
<dbReference type="InterPro" id="IPR012133">
    <property type="entry name" value="Alpha-hydoxy_acid_DH_FMN"/>
</dbReference>
<evidence type="ECO:0000256" key="4">
    <source>
        <dbReference type="ARBA" id="ARBA00023002"/>
    </source>
</evidence>
<feature type="binding site" evidence="7">
    <location>
        <position position="320"/>
    </location>
    <ligand>
        <name>FMN</name>
        <dbReference type="ChEBI" id="CHEBI:58210"/>
    </ligand>
</feature>
<feature type="binding site" evidence="7">
    <location>
        <position position="325"/>
    </location>
    <ligand>
        <name>glyoxylate</name>
        <dbReference type="ChEBI" id="CHEBI:36655"/>
    </ligand>
</feature>
<dbReference type="AlphaFoldDB" id="K0DFI8"/>
<keyword evidence="2 7" id="KW-0285">Flavoprotein</keyword>
<feature type="binding site" evidence="7">
    <location>
        <begin position="353"/>
        <end position="357"/>
    </location>
    <ligand>
        <name>FMN</name>
        <dbReference type="ChEBI" id="CHEBI:58210"/>
    </ligand>
</feature>
<dbReference type="PANTHER" id="PTHR10578:SF107">
    <property type="entry name" value="2-HYDROXYACID OXIDASE 1"/>
    <property type="match status" value="1"/>
</dbReference>
<dbReference type="GO" id="GO:0016614">
    <property type="term" value="F:oxidoreductase activity, acting on CH-OH group of donors"/>
    <property type="evidence" value="ECO:0007669"/>
    <property type="project" value="UniProtKB-ARBA"/>
</dbReference>
<evidence type="ECO:0000313" key="11">
    <source>
        <dbReference type="Proteomes" id="UP000010105"/>
    </source>
</evidence>
<feature type="domain" description="FMN hydroxy acid dehydrogenase" evidence="9">
    <location>
        <begin position="45"/>
        <end position="427"/>
    </location>
</feature>
<evidence type="ECO:0000259" key="9">
    <source>
        <dbReference type="PROSITE" id="PS51349"/>
    </source>
</evidence>
<feature type="binding site" evidence="7">
    <location>
        <begin position="376"/>
        <end position="377"/>
    </location>
    <ligand>
        <name>FMN</name>
        <dbReference type="ChEBI" id="CHEBI:58210"/>
    </ligand>
</feature>
<dbReference type="FunFam" id="3.20.20.70:FF:000029">
    <property type="entry name" value="L-lactate dehydrogenase"/>
    <property type="match status" value="1"/>
</dbReference>
<protein>
    <submittedName>
        <fullName evidence="10">L-lactate dehydrogenase</fullName>
    </submittedName>
</protein>
<dbReference type="Proteomes" id="UP000010105">
    <property type="component" value="Chromosome 1"/>
</dbReference>